<sequence length="123" mass="13620">MLSDTELLKPIRKAHAYYLCLSSSAYKSKTVSVDHRQAQMQANQTNQSSDQPTNQSTNQPPNQQDPDDGRNSRTTSATFTKSAMTSNSSIIRRPIPPIRAGTKSSEPLLKSAFRSKSSTLEFK</sequence>
<dbReference type="EMBL" id="CAKXAJ010026116">
    <property type="protein sequence ID" value="CAH2257147.1"/>
    <property type="molecule type" value="Genomic_DNA"/>
</dbReference>
<evidence type="ECO:0000313" key="3">
    <source>
        <dbReference type="Proteomes" id="UP000838756"/>
    </source>
</evidence>
<feature type="compositionally biased region" description="Polar residues" evidence="1">
    <location>
        <begin position="114"/>
        <end position="123"/>
    </location>
</feature>
<protein>
    <submittedName>
        <fullName evidence="2">Jg11971 protein</fullName>
    </submittedName>
</protein>
<feature type="compositionally biased region" description="Polar residues" evidence="1">
    <location>
        <begin position="38"/>
        <end position="49"/>
    </location>
</feature>
<name>A0A8S4SHF0_9NEOP</name>
<feature type="region of interest" description="Disordered" evidence="1">
    <location>
        <begin position="30"/>
        <end position="123"/>
    </location>
</feature>
<keyword evidence="3" id="KW-1185">Reference proteome</keyword>
<comment type="caution">
    <text evidence="2">The sequence shown here is derived from an EMBL/GenBank/DDBJ whole genome shotgun (WGS) entry which is preliminary data.</text>
</comment>
<accession>A0A8S4SHF0</accession>
<feature type="compositionally biased region" description="Polar residues" evidence="1">
    <location>
        <begin position="72"/>
        <end position="89"/>
    </location>
</feature>
<gene>
    <name evidence="2" type="primary">jg11971</name>
    <name evidence="2" type="ORF">PAEG_LOCUS23123</name>
</gene>
<reference evidence="2" key="1">
    <citation type="submission" date="2022-03" db="EMBL/GenBank/DDBJ databases">
        <authorList>
            <person name="Lindestad O."/>
        </authorList>
    </citation>
    <scope>NUCLEOTIDE SEQUENCE</scope>
</reference>
<dbReference type="AlphaFoldDB" id="A0A8S4SHF0"/>
<feature type="compositionally biased region" description="Low complexity" evidence="1">
    <location>
        <begin position="50"/>
        <end position="64"/>
    </location>
</feature>
<evidence type="ECO:0000256" key="1">
    <source>
        <dbReference type="SAM" id="MobiDB-lite"/>
    </source>
</evidence>
<evidence type="ECO:0000313" key="2">
    <source>
        <dbReference type="EMBL" id="CAH2257147.1"/>
    </source>
</evidence>
<organism evidence="2 3">
    <name type="scientific">Pararge aegeria aegeria</name>
    <dbReference type="NCBI Taxonomy" id="348720"/>
    <lineage>
        <taxon>Eukaryota</taxon>
        <taxon>Metazoa</taxon>
        <taxon>Ecdysozoa</taxon>
        <taxon>Arthropoda</taxon>
        <taxon>Hexapoda</taxon>
        <taxon>Insecta</taxon>
        <taxon>Pterygota</taxon>
        <taxon>Neoptera</taxon>
        <taxon>Endopterygota</taxon>
        <taxon>Lepidoptera</taxon>
        <taxon>Glossata</taxon>
        <taxon>Ditrysia</taxon>
        <taxon>Papilionoidea</taxon>
        <taxon>Nymphalidae</taxon>
        <taxon>Satyrinae</taxon>
        <taxon>Satyrini</taxon>
        <taxon>Parargina</taxon>
        <taxon>Pararge</taxon>
    </lineage>
</organism>
<proteinExistence type="predicted"/>
<dbReference type="Proteomes" id="UP000838756">
    <property type="component" value="Unassembled WGS sequence"/>
</dbReference>